<dbReference type="FunFam" id="2.30.180.10:FF:000032">
    <property type="entry name" value="Fasciclin domain-containing protein, putative"/>
    <property type="match status" value="1"/>
</dbReference>
<dbReference type="EMBL" id="NTFS01000196">
    <property type="protein sequence ID" value="PAX52816.1"/>
    <property type="molecule type" value="Genomic_DNA"/>
</dbReference>
<dbReference type="Proteomes" id="UP000218238">
    <property type="component" value="Unassembled WGS sequence"/>
</dbReference>
<feature type="domain" description="FAS1" evidence="1">
    <location>
        <begin position="253"/>
        <end position="385"/>
    </location>
</feature>
<evidence type="ECO:0000259" key="1">
    <source>
        <dbReference type="PROSITE" id="PS50213"/>
    </source>
</evidence>
<dbReference type="InterPro" id="IPR050904">
    <property type="entry name" value="Adhesion/Biosynth-related"/>
</dbReference>
<dbReference type="Pfam" id="PF02469">
    <property type="entry name" value="Fasciclin"/>
    <property type="match status" value="1"/>
</dbReference>
<dbReference type="InterPro" id="IPR001119">
    <property type="entry name" value="SLH_dom"/>
</dbReference>
<feature type="domain" description="SLH" evidence="2">
    <location>
        <begin position="174"/>
        <end position="238"/>
    </location>
</feature>
<dbReference type="SMART" id="SM00554">
    <property type="entry name" value="FAS1"/>
    <property type="match status" value="1"/>
</dbReference>
<dbReference type="SUPFAM" id="SSF82153">
    <property type="entry name" value="FAS1 domain"/>
    <property type="match status" value="1"/>
</dbReference>
<evidence type="ECO:0000259" key="2">
    <source>
        <dbReference type="PROSITE" id="PS51272"/>
    </source>
</evidence>
<dbReference type="InterPro" id="IPR000782">
    <property type="entry name" value="FAS1_domain"/>
</dbReference>
<dbReference type="Pfam" id="PF00395">
    <property type="entry name" value="SLH"/>
    <property type="match status" value="3"/>
</dbReference>
<dbReference type="PROSITE" id="PS51272">
    <property type="entry name" value="SLH"/>
    <property type="match status" value="3"/>
</dbReference>
<dbReference type="InterPro" id="IPR036378">
    <property type="entry name" value="FAS1_dom_sf"/>
</dbReference>
<keyword evidence="4" id="KW-1185">Reference proteome</keyword>
<sequence>MFSFLRWLSAKAALVSLGLTVAVISPLALTVEVSAQETPSPSPTTPSATTSFSDVSQDYWASPFIQALAQRNVIVGFSDRTFKPEQPVTRAEFAAMIQKAFNQNSVRQLPAGGFSDVPANYWAAAAIQEAYETGFMSGYPQNRFQPNQRIAKVDAIVSLGSGLGLTASDTSAVNTYFTDASAIPSYAVEKVAAATNANLIVNYPEKKVLNPEAALTRAEAAAHLYQALVKLGQVQPLASNVPAANYIVAGTASQDTGSTPTASNSFTTLTSLIQATGLESTLQQGEYTIFAPTDAAFAALPQETLQRLQKPENKATLTRILQYHVVPGKLTASQLKTGELQTVEKRPVNVQVNTNANQITVNNAQVIQADIQANNGVIHGINQVLIPPDVSLDEKTDTTITAGRTTRGGRSYLGVAGNIGLGGDTGLGEGSFAVISKIGLTNAFSVRPSAVFGDDTVILVPITFDFASQSANPTGRQTFTISPYVGAGVAIETSDDADIGLLLTGGIDVPLGSRFTATGAVNAAFLGSTDVGLLLGIGYNF</sequence>
<protein>
    <submittedName>
        <fullName evidence="3">Beta-Ig-H3/fasciclin</fullName>
    </submittedName>
</protein>
<feature type="domain" description="SLH" evidence="2">
    <location>
        <begin position="114"/>
        <end position="173"/>
    </location>
</feature>
<name>A0A2A2TGM0_9CYAN</name>
<gene>
    <name evidence="3" type="ORF">CK510_17210</name>
</gene>
<feature type="domain" description="SLH" evidence="2">
    <location>
        <begin position="48"/>
        <end position="111"/>
    </location>
</feature>
<dbReference type="Gene3D" id="2.30.180.10">
    <property type="entry name" value="FAS1 domain"/>
    <property type="match status" value="1"/>
</dbReference>
<evidence type="ECO:0000313" key="3">
    <source>
        <dbReference type="EMBL" id="PAX52816.1"/>
    </source>
</evidence>
<accession>A0A2A2TGM0</accession>
<organism evidence="3 4">
    <name type="scientific">Brunnivagina elsteri CCALA 953</name>
    <dbReference type="NCBI Taxonomy" id="987040"/>
    <lineage>
        <taxon>Bacteria</taxon>
        <taxon>Bacillati</taxon>
        <taxon>Cyanobacteriota</taxon>
        <taxon>Cyanophyceae</taxon>
        <taxon>Nostocales</taxon>
        <taxon>Calotrichaceae</taxon>
        <taxon>Brunnivagina</taxon>
    </lineage>
</organism>
<dbReference type="OrthoDB" id="9759810at2"/>
<reference evidence="3 4" key="1">
    <citation type="submission" date="2017-08" db="EMBL/GenBank/DDBJ databases">
        <title>Draft genome sequence of filamentous cyanobacterium Calothrix elsteri CCALA 953.</title>
        <authorList>
            <person name="Gagunashvili A.N."/>
            <person name="Elster J."/>
            <person name="Andresson O.S."/>
        </authorList>
    </citation>
    <scope>NUCLEOTIDE SEQUENCE [LARGE SCALE GENOMIC DNA]</scope>
    <source>
        <strain evidence="3 4">CCALA 953</strain>
    </source>
</reference>
<dbReference type="PANTHER" id="PTHR10900">
    <property type="entry name" value="PERIOSTIN-RELATED"/>
    <property type="match status" value="1"/>
</dbReference>
<comment type="caution">
    <text evidence="3">The sequence shown here is derived from an EMBL/GenBank/DDBJ whole genome shotgun (WGS) entry which is preliminary data.</text>
</comment>
<dbReference type="AlphaFoldDB" id="A0A2A2TGM0"/>
<dbReference type="PROSITE" id="PS50213">
    <property type="entry name" value="FAS1"/>
    <property type="match status" value="1"/>
</dbReference>
<dbReference type="RefSeq" id="WP_095722879.1">
    <property type="nucleotide sequence ID" value="NZ_NTFS01000196.1"/>
</dbReference>
<evidence type="ECO:0000313" key="4">
    <source>
        <dbReference type="Proteomes" id="UP000218238"/>
    </source>
</evidence>
<dbReference type="PANTHER" id="PTHR10900:SF123">
    <property type="entry name" value="FAS1 DOMAIN-CONTAINING PROTEIN"/>
    <property type="match status" value="1"/>
</dbReference>
<proteinExistence type="predicted"/>